<evidence type="ECO:0000256" key="3">
    <source>
        <dbReference type="ARBA" id="ARBA00022843"/>
    </source>
</evidence>
<keyword evidence="6" id="KW-1185">Reference proteome</keyword>
<keyword evidence="3" id="KW-0832">Ubl conjugation</keyword>
<name>A0A6J8BHN0_MYTCO</name>
<sequence>MGTHRYILYSYIAKSPSPIKTNENTEIEVDSAVTAETETQPQTLETQPIPQIPDIDVLDDSFTTQISEIPNCDFEKFLSTISEENLNVMAEQNAKFHSRFVTNDENERATFIEQRENLNTIRKMNSALGLGNHPNAAEALESEDEEELYSSGGFGTDDPDSLLSTIWYMNTIHFGLRGTHEHRQLKWGDLKLETDRNENQCLTYNKRLT</sequence>
<accession>A0A6J8BHN0</accession>
<dbReference type="Proteomes" id="UP000507470">
    <property type="component" value="Unassembled WGS sequence"/>
</dbReference>
<gene>
    <name evidence="5" type="ORF">MCOR_19026</name>
</gene>
<evidence type="ECO:0000313" key="6">
    <source>
        <dbReference type="Proteomes" id="UP000507470"/>
    </source>
</evidence>
<organism evidence="5 6">
    <name type="scientific">Mytilus coruscus</name>
    <name type="common">Sea mussel</name>
    <dbReference type="NCBI Taxonomy" id="42192"/>
    <lineage>
        <taxon>Eukaryota</taxon>
        <taxon>Metazoa</taxon>
        <taxon>Spiralia</taxon>
        <taxon>Lophotrochozoa</taxon>
        <taxon>Mollusca</taxon>
        <taxon>Bivalvia</taxon>
        <taxon>Autobranchia</taxon>
        <taxon>Pteriomorphia</taxon>
        <taxon>Mytilida</taxon>
        <taxon>Mytiloidea</taxon>
        <taxon>Mytilidae</taxon>
        <taxon>Mytilinae</taxon>
        <taxon>Mytilus</taxon>
    </lineage>
</organism>
<dbReference type="PANTHER" id="PTHR46963:SF2">
    <property type="match status" value="1"/>
</dbReference>
<evidence type="ECO:0000256" key="2">
    <source>
        <dbReference type="ARBA" id="ARBA00022553"/>
    </source>
</evidence>
<keyword evidence="1" id="KW-1017">Isopeptide bond</keyword>
<dbReference type="OrthoDB" id="5963905at2759"/>
<dbReference type="EMBL" id="CACVKT020003356">
    <property type="protein sequence ID" value="CAC5383262.1"/>
    <property type="molecule type" value="Genomic_DNA"/>
</dbReference>
<evidence type="ECO:0000256" key="1">
    <source>
        <dbReference type="ARBA" id="ARBA00022499"/>
    </source>
</evidence>
<protein>
    <recommendedName>
        <fullName evidence="4">ZMYM2-like/QRICH1 C-terminal domain-containing protein</fullName>
    </recommendedName>
</protein>
<feature type="domain" description="ZMYM2-like/QRICH1 C-terminal" evidence="4">
    <location>
        <begin position="143"/>
        <end position="204"/>
    </location>
</feature>
<evidence type="ECO:0000259" key="4">
    <source>
        <dbReference type="Pfam" id="PF12012"/>
    </source>
</evidence>
<reference evidence="5 6" key="1">
    <citation type="submission" date="2020-06" db="EMBL/GenBank/DDBJ databases">
        <authorList>
            <person name="Li R."/>
            <person name="Bekaert M."/>
        </authorList>
    </citation>
    <scope>NUCLEOTIDE SEQUENCE [LARGE SCALE GENOMIC DNA]</scope>
    <source>
        <strain evidence="6">wild</strain>
    </source>
</reference>
<evidence type="ECO:0000313" key="5">
    <source>
        <dbReference type="EMBL" id="CAC5383262.1"/>
    </source>
</evidence>
<dbReference type="AlphaFoldDB" id="A0A6J8BHN0"/>
<keyword evidence="2" id="KW-0597">Phosphoprotein</keyword>
<proteinExistence type="predicted"/>
<dbReference type="PANTHER" id="PTHR46963">
    <property type="entry name" value="SIMILAR TO RIKEN CDNA E130308A19"/>
    <property type="match status" value="1"/>
</dbReference>
<dbReference type="InterPro" id="IPR042838">
    <property type="entry name" value="KIAA1958"/>
</dbReference>
<dbReference type="Pfam" id="PF12012">
    <property type="entry name" value="DUF3504"/>
    <property type="match status" value="1"/>
</dbReference>
<dbReference type="InterPro" id="IPR021893">
    <property type="entry name" value="ZMYM2-like_C"/>
</dbReference>